<dbReference type="HOGENOM" id="CLU_027562_17_1_11"/>
<dbReference type="EMBL" id="ACZI02000002">
    <property type="protein sequence ID" value="EFV12932.2"/>
    <property type="molecule type" value="Genomic_DNA"/>
</dbReference>
<dbReference type="Gene3D" id="1.10.150.130">
    <property type="match status" value="1"/>
</dbReference>
<evidence type="ECO:0000313" key="6">
    <source>
        <dbReference type="Proteomes" id="UP000004816"/>
    </source>
</evidence>
<dbReference type="eggNOG" id="COG0582">
    <property type="taxonomic scope" value="Bacteria"/>
</dbReference>
<evidence type="ECO:0000259" key="4">
    <source>
        <dbReference type="PROSITE" id="PS51898"/>
    </source>
</evidence>
<sequence length="418" mass="46559">MWRTEVSPGVWTAGTYVRDKDGKRRRVERQTPRVGGKFVPDKKGAAAERALMGHLAERRKSAATPVSGGILIKDLWPLYRVHLVSLKRAESTLSRYDAMAEIIANGLAADAESNRPEVKGVGWLSVLELGAQRADEFFGEVEKAKSEHDAKACRTVLSGMMSMAVRLGAREHNPIRETKPIKIVHANAKESLTRMELHELVVAVRDSDTPCPPIEGTEAKRDRARKDQTVARYCAKNGLRAIIPFFATTGARPSEGFAILLDDLDLDAGTVKLTHKVARVKGKGLVRVSLPDDPKNKDRVLTYDEYIADMLREHIADISRKPNPLGLLFPSYEGTLRDPTNFNDQWRRVRSALGLGDVTLYNFRKTVGTEVHDELGRRAAADQLGHTNLTTLDEHYVQRHEINHEVGKLMGRIIRTGA</sequence>
<dbReference type="InterPro" id="IPR011010">
    <property type="entry name" value="DNA_brk_join_enz"/>
</dbReference>
<reference evidence="5 6" key="1">
    <citation type="journal article" date="2011" name="Stand. Genomic Sci.">
        <title>High quality draft genome sequence of Segniliparus rugosus CDC 945(T)= (ATCC BAA-974(T)).</title>
        <authorList>
            <person name="Earl A.M."/>
            <person name="Desjardins C.A."/>
            <person name="Fitzgerald M.G."/>
            <person name="Arachchi H.M."/>
            <person name="Zeng Q."/>
            <person name="Mehta T."/>
            <person name="Griggs A."/>
            <person name="Birren B.W."/>
            <person name="Toney N.C."/>
            <person name="Carr J."/>
            <person name="Posey J."/>
            <person name="Butler W.R."/>
        </authorList>
    </citation>
    <scope>NUCLEOTIDE SEQUENCE [LARGE SCALE GENOMIC DNA]</scope>
    <source>
        <strain evidence="6">ATCC BAA-974 / DSM 45345 / CCUG 50838 / CIP 108380 / JCM 13579 / CDC 945</strain>
    </source>
</reference>
<name>E5XRR7_SEGRC</name>
<organism evidence="5 6">
    <name type="scientific">Segniliparus rugosus (strain ATCC BAA-974 / DSM 45345 / CCUG 50838 / CIP 108380 / JCM 13579 / CDC 945)</name>
    <dbReference type="NCBI Taxonomy" id="679197"/>
    <lineage>
        <taxon>Bacteria</taxon>
        <taxon>Bacillati</taxon>
        <taxon>Actinomycetota</taxon>
        <taxon>Actinomycetes</taxon>
        <taxon>Mycobacteriales</taxon>
        <taxon>Segniliparaceae</taxon>
        <taxon>Segniliparus</taxon>
    </lineage>
</organism>
<dbReference type="InterPro" id="IPR013762">
    <property type="entry name" value="Integrase-like_cat_sf"/>
</dbReference>
<dbReference type="InterPro" id="IPR010998">
    <property type="entry name" value="Integrase_recombinase_N"/>
</dbReference>
<dbReference type="Pfam" id="PF00589">
    <property type="entry name" value="Phage_integrase"/>
    <property type="match status" value="1"/>
</dbReference>
<dbReference type="GO" id="GO:0015074">
    <property type="term" value="P:DNA integration"/>
    <property type="evidence" value="ECO:0007669"/>
    <property type="project" value="InterPro"/>
</dbReference>
<feature type="domain" description="Tyr recombinase" evidence="4">
    <location>
        <begin position="219"/>
        <end position="410"/>
    </location>
</feature>
<keyword evidence="3" id="KW-0233">DNA recombination</keyword>
<proteinExistence type="inferred from homology"/>
<dbReference type="InterPro" id="IPR002104">
    <property type="entry name" value="Integrase_catalytic"/>
</dbReference>
<evidence type="ECO:0000256" key="1">
    <source>
        <dbReference type="ARBA" id="ARBA00008857"/>
    </source>
</evidence>
<dbReference type="PROSITE" id="PS51898">
    <property type="entry name" value="TYR_RECOMBINASE"/>
    <property type="match status" value="1"/>
</dbReference>
<evidence type="ECO:0000313" key="5">
    <source>
        <dbReference type="EMBL" id="EFV12932.2"/>
    </source>
</evidence>
<dbReference type="STRING" id="679197.HMPREF9336_02189"/>
<dbReference type="InterPro" id="IPR050090">
    <property type="entry name" value="Tyrosine_recombinase_XerCD"/>
</dbReference>
<dbReference type="Proteomes" id="UP000004816">
    <property type="component" value="Unassembled WGS sequence"/>
</dbReference>
<comment type="caution">
    <text evidence="5">The sequence shown here is derived from an EMBL/GenBank/DDBJ whole genome shotgun (WGS) entry which is preliminary data.</text>
</comment>
<comment type="similarity">
    <text evidence="1">Belongs to the 'phage' integrase family.</text>
</comment>
<dbReference type="SUPFAM" id="SSF56349">
    <property type="entry name" value="DNA breaking-rejoining enzymes"/>
    <property type="match status" value="1"/>
</dbReference>
<keyword evidence="2" id="KW-0238">DNA-binding</keyword>
<dbReference type="Gene3D" id="1.10.443.10">
    <property type="entry name" value="Intergrase catalytic core"/>
    <property type="match status" value="1"/>
</dbReference>
<gene>
    <name evidence="5" type="ORF">HMPREF9336_02189</name>
</gene>
<dbReference type="AlphaFoldDB" id="E5XRR7"/>
<protein>
    <recommendedName>
        <fullName evidence="4">Tyr recombinase domain-containing protein</fullName>
    </recommendedName>
</protein>
<evidence type="ECO:0000256" key="3">
    <source>
        <dbReference type="ARBA" id="ARBA00023172"/>
    </source>
</evidence>
<dbReference type="GO" id="GO:0003677">
    <property type="term" value="F:DNA binding"/>
    <property type="evidence" value="ECO:0007669"/>
    <property type="project" value="UniProtKB-KW"/>
</dbReference>
<evidence type="ECO:0000256" key="2">
    <source>
        <dbReference type="ARBA" id="ARBA00023125"/>
    </source>
</evidence>
<keyword evidence="6" id="KW-1185">Reference proteome</keyword>
<dbReference type="PANTHER" id="PTHR30349">
    <property type="entry name" value="PHAGE INTEGRASE-RELATED"/>
    <property type="match status" value="1"/>
</dbReference>
<dbReference type="PANTHER" id="PTHR30349:SF41">
    <property type="entry name" value="INTEGRASE_RECOMBINASE PROTEIN MJ0367-RELATED"/>
    <property type="match status" value="1"/>
</dbReference>
<accession>E5XRR7</accession>
<dbReference type="GO" id="GO:0006310">
    <property type="term" value="P:DNA recombination"/>
    <property type="evidence" value="ECO:0007669"/>
    <property type="project" value="UniProtKB-KW"/>
</dbReference>